<comment type="caution">
    <text evidence="1">The sequence shown here is derived from an EMBL/GenBank/DDBJ whole genome shotgun (WGS) entry which is preliminary data.</text>
</comment>
<protein>
    <submittedName>
        <fullName evidence="1">Uncharacterized protein</fullName>
    </submittedName>
</protein>
<evidence type="ECO:0000313" key="2">
    <source>
        <dbReference type="Proteomes" id="UP001147700"/>
    </source>
</evidence>
<dbReference type="EMBL" id="JAPCID010000045">
    <property type="protein sequence ID" value="MDA0140820.1"/>
    <property type="molecule type" value="Genomic_DNA"/>
</dbReference>
<dbReference type="Proteomes" id="UP001147700">
    <property type="component" value="Unassembled WGS sequence"/>
</dbReference>
<name>A0ABT4RQI3_9ACTN</name>
<proteinExistence type="predicted"/>
<evidence type="ECO:0000313" key="1">
    <source>
        <dbReference type="EMBL" id="MDA0140820.1"/>
    </source>
</evidence>
<reference evidence="1" key="1">
    <citation type="submission" date="2022-10" db="EMBL/GenBank/DDBJ databases">
        <title>The WGS of Solirubrobacter sp. CPCC 204708.</title>
        <authorList>
            <person name="Jiang Z."/>
        </authorList>
    </citation>
    <scope>NUCLEOTIDE SEQUENCE</scope>
    <source>
        <strain evidence="1">CPCC 204708</strain>
    </source>
</reference>
<organism evidence="1 2">
    <name type="scientific">Solirubrobacter deserti</name>
    <dbReference type="NCBI Taxonomy" id="2282478"/>
    <lineage>
        <taxon>Bacteria</taxon>
        <taxon>Bacillati</taxon>
        <taxon>Actinomycetota</taxon>
        <taxon>Thermoleophilia</taxon>
        <taxon>Solirubrobacterales</taxon>
        <taxon>Solirubrobacteraceae</taxon>
        <taxon>Solirubrobacter</taxon>
    </lineage>
</organism>
<gene>
    <name evidence="1" type="ORF">OJ962_25210</name>
</gene>
<accession>A0ABT4RQI3</accession>
<keyword evidence="2" id="KW-1185">Reference proteome</keyword>
<dbReference type="RefSeq" id="WP_238932576.1">
    <property type="nucleotide sequence ID" value="NZ_JAPCID010000045.1"/>
</dbReference>
<sequence>MDDDAALVEAVAAAVAPEYRALVVSDAAGLLLDTYYDGEAEQLVPLALELKNEDVTPDFERDGDEQELGYPELDDRPAARDLCDRLNRRIDTAEDGHVLLEAYWLALAYVLHRELGMPVLAADCEMPIAEQLERQRGRTQPADPLAGLDVFLTWPIDEHRIAAVWRSDWGHQASARAPLEPIEIGFNTEIGRNPEVRAGWLPPGAVGAQLRDRAGVWHEARADHQVWLCVLPQRAGQRDPAIRYLELGGAIFQRLEHPDALPALWPAQAPGPPELSQSTDGVLAYTAEDWYVVTQSHTGIETHAAFRPLTGTILGQPYAFGLENTDDGRWRAVAVCASFTVDVEAGGRPPERLDLVAIDSPPAGQPAH</sequence>